<dbReference type="OrthoDB" id="7784409at2"/>
<evidence type="ECO:0000256" key="4">
    <source>
        <dbReference type="ARBA" id="ARBA00023136"/>
    </source>
</evidence>
<evidence type="ECO:0000256" key="2">
    <source>
        <dbReference type="ARBA" id="ARBA00022692"/>
    </source>
</evidence>
<name>A0A2M9G0R6_9PROT</name>
<evidence type="ECO:0000259" key="5">
    <source>
        <dbReference type="Pfam" id="PF04357"/>
    </source>
</evidence>
<dbReference type="PANTHER" id="PTHR36985">
    <property type="entry name" value="TRANSLOCATION AND ASSEMBLY MODULE SUBUNIT TAMB"/>
    <property type="match status" value="1"/>
</dbReference>
<accession>A0A2M9G0R6</accession>
<gene>
    <name evidence="6" type="ORF">CVT23_12925</name>
</gene>
<evidence type="ECO:0000256" key="3">
    <source>
        <dbReference type="ARBA" id="ARBA00022989"/>
    </source>
</evidence>
<dbReference type="Pfam" id="PF04357">
    <property type="entry name" value="TamB"/>
    <property type="match status" value="1"/>
</dbReference>
<reference evidence="6 7" key="1">
    <citation type="submission" date="2017-11" db="EMBL/GenBank/DDBJ databases">
        <title>Draft genome sequence of Rhizobiales bacterium SY3-13.</title>
        <authorList>
            <person name="Sun C."/>
        </authorList>
    </citation>
    <scope>NUCLEOTIDE SEQUENCE [LARGE SCALE GENOMIC DNA]</scope>
    <source>
        <strain evidence="6 7">SY3-13</strain>
    </source>
</reference>
<comment type="caution">
    <text evidence="6">The sequence shown here is derived from an EMBL/GenBank/DDBJ whole genome shotgun (WGS) entry which is preliminary data.</text>
</comment>
<keyword evidence="2" id="KW-0812">Transmembrane</keyword>
<dbReference type="RefSeq" id="WP_109795892.1">
    <property type="nucleotide sequence ID" value="NZ_PHIG01000034.1"/>
</dbReference>
<organism evidence="6 7">
    <name type="scientific">Minwuia thermotolerans</name>
    <dbReference type="NCBI Taxonomy" id="2056226"/>
    <lineage>
        <taxon>Bacteria</taxon>
        <taxon>Pseudomonadati</taxon>
        <taxon>Pseudomonadota</taxon>
        <taxon>Alphaproteobacteria</taxon>
        <taxon>Minwuiales</taxon>
        <taxon>Minwuiaceae</taxon>
        <taxon>Minwuia</taxon>
    </lineage>
</organism>
<proteinExistence type="predicted"/>
<keyword evidence="4" id="KW-0472">Membrane</keyword>
<dbReference type="EMBL" id="PHIG01000034">
    <property type="protein sequence ID" value="PJK29289.1"/>
    <property type="molecule type" value="Genomic_DNA"/>
</dbReference>
<keyword evidence="7" id="KW-1185">Reference proteome</keyword>
<comment type="subcellular location">
    <subcellularLocation>
        <location evidence="1">Membrane</location>
        <topology evidence="1">Single-pass membrane protein</topology>
    </subcellularLocation>
</comment>
<feature type="domain" description="Translocation and assembly module TamB C-terminal" evidence="5">
    <location>
        <begin position="1176"/>
        <end position="1514"/>
    </location>
</feature>
<dbReference type="GO" id="GO:0097347">
    <property type="term" value="C:TAM protein secretion complex"/>
    <property type="evidence" value="ECO:0007669"/>
    <property type="project" value="TreeGrafter"/>
</dbReference>
<evidence type="ECO:0000256" key="1">
    <source>
        <dbReference type="ARBA" id="ARBA00004167"/>
    </source>
</evidence>
<evidence type="ECO:0000313" key="7">
    <source>
        <dbReference type="Proteomes" id="UP000229498"/>
    </source>
</evidence>
<dbReference type="InterPro" id="IPR007452">
    <property type="entry name" value="TamB_C"/>
</dbReference>
<dbReference type="GO" id="GO:0009306">
    <property type="term" value="P:protein secretion"/>
    <property type="evidence" value="ECO:0007669"/>
    <property type="project" value="InterPro"/>
</dbReference>
<evidence type="ECO:0000313" key="6">
    <source>
        <dbReference type="EMBL" id="PJK29289.1"/>
    </source>
</evidence>
<keyword evidence="3" id="KW-1133">Transmembrane helix</keyword>
<dbReference type="PANTHER" id="PTHR36985:SF1">
    <property type="entry name" value="TRANSLOCATION AND ASSEMBLY MODULE SUBUNIT TAMB"/>
    <property type="match status" value="1"/>
</dbReference>
<dbReference type="Proteomes" id="UP000229498">
    <property type="component" value="Unassembled WGS sequence"/>
</dbReference>
<dbReference type="GO" id="GO:0005886">
    <property type="term" value="C:plasma membrane"/>
    <property type="evidence" value="ECO:0007669"/>
    <property type="project" value="InterPro"/>
</dbReference>
<sequence>MRRVAKVLGWLLAIALLPVVLLAGGLAWFVYGAGEDTWTWALEQATGFASGPGLTVETGRFRRGDDGVLRLDSLALADADGRWLEVEDVALDLSAAALLDGALTIDRLAAERVEVLRLPADDTPAEETASDGRLLPENFQWPRAPLPVTLKELAVEEVILPEGVAPVQSRYRVTGALADAGAVQRLDLDIEPLDLGESFVRADVTADFAAERMDVDIAADMPAIRPLADALGVAPEDRVRLTMTGGGPFGEAEIDVDLTVQNALDLVGRLDLALAADGGYAASLDATANLIGGALSAPKQALGEVVHVDVAVSGPSTDQVTIDRLKLDSPAVTLTAEGGYDAAANTVRLAANADIRADDALAPWLTGARFETAALQVDLDGALDETLAARIRADIAGPRFQDYSADRIAAEIDATSDLETARGHAVLTIDEPQTDNPQYASLAGTDPTLAFDFVAGPQALEISGLDVRTAAGTASGRFTLDLEQREMDGELHVEAEDLARAPQLAELLSGGRGNLDLTIEGLGENRGTVDADLHLEDLQWRDPQFADVAGSTVDLNVEAEPMGEAMVARISGNTAKGAEIAANATLEGETIDGEYSLSLPELPPGLAPPSIEGLRDLAVSGEIGGTLDDPEVTGTARAADLRVSGREIAQPRLRFSASDLAGSPDFDAELSFRSGGQTGSLDVAGAFDPAANRLSLDRYRARLGSARLEGRGDLDLATAGFDGQATLKVDDLSDLSELAGMPLAGDADGAVTLKPEGERLDATIDLTARNVRIGDMAAMGRLDVDLDVTGLTGELPAAAGRVLARDIDAGGARIARAAADLQTRGETVLADVTVERIEAGGAQIEAAVAEITLDPSGEGAPRIGGDVLVTAITSGENRITQVTADLGGTIERPVARLTANLAAPVEASLRTEVAADLTDPETLGLRVADLVLETPQGDITSRTPFVVALRGDQIAVRGLDLAASAGGAVTGDATYGPSQILAQLEIADLALGPLAALGGVEGLSGVANATIRLDTREPRDTGRLDLTLTDLRMPEEVGDFTFQVSAEGRWADGEIGLKTTIAGPFEQPLVAEASGALPPSGGRAIPIPPADGAVRGRLEWRGDLQQLVALLPESDNLAAGPARFDVRMDGTWSQPRLQGEAVISDARYENLLSGTILQDVDMSVRFNDRGVGDFQLSARDPVGGRLRGSGEMVLLGDDRTAEVSLDLDGLLAVRRDEAEVKVSGRTTVTWDGQAVDVVGRHTLDHVEIRLVAPDLPPSVVAIQLERDKVAEAEAEEPGPPLPVNLDIRIDAPGQFFVRGRGLESEWRGQATITGTADNPQVTSDFNAVRGSLSLLGKDFDLEEGSIGLTGDLTPEFRIVLVRETEDLTGRIIVSGRPSQPDIDFTSTPELPEGEVLPRLLFDKARQSLSPVEALNLAQGIRTLTNGKRGATDRIRDAVGLDVLRLESGDDPESAGAISAGRYVREGVYVGAKQSVDSESGSVVVEIDVLPNVKVDTEIDRDGSTSTGITWEKRY</sequence>
<protein>
    <recommendedName>
        <fullName evidence="5">Translocation and assembly module TamB C-terminal domain-containing protein</fullName>
    </recommendedName>
</protein>